<dbReference type="RefSeq" id="WP_071572633.1">
    <property type="nucleotide sequence ID" value="NZ_JAEUWV010000017.1"/>
</dbReference>
<gene>
    <name evidence="1" type="ORF">JMN37_09335</name>
</gene>
<organism evidence="1 2">
    <name type="scientific">Corynebacterium lipophilum</name>
    <dbReference type="NCBI Taxonomy" id="2804918"/>
    <lineage>
        <taxon>Bacteria</taxon>
        <taxon>Bacillati</taxon>
        <taxon>Actinomycetota</taxon>
        <taxon>Actinomycetes</taxon>
        <taxon>Mycobacteriales</taxon>
        <taxon>Corynebacteriaceae</taxon>
        <taxon>Corynebacterium</taxon>
    </lineage>
</organism>
<sequence>MPESDVYAKSESPTCQWCGKEMARQQGRGRRRKYCSQSCKQRAYEQRNFVAGTAIDEGAAILKPETVSMLRDNLFVLRCTAEDIRTAVDEGANPDELRNMCDELIELARTVEKLR</sequence>
<evidence type="ECO:0000313" key="1">
    <source>
        <dbReference type="EMBL" id="MCO6395169.1"/>
    </source>
</evidence>
<protein>
    <recommendedName>
        <fullName evidence="3">FCS-type domain-containing protein</fullName>
    </recommendedName>
</protein>
<evidence type="ECO:0000313" key="2">
    <source>
        <dbReference type="Proteomes" id="UP001205920"/>
    </source>
</evidence>
<comment type="caution">
    <text evidence="1">The sequence shown here is derived from an EMBL/GenBank/DDBJ whole genome shotgun (WGS) entry which is preliminary data.</text>
</comment>
<reference evidence="1 2" key="1">
    <citation type="submission" date="2021-01" db="EMBL/GenBank/DDBJ databases">
        <title>Identification and Characterization of Corynebacterium sp.</title>
        <authorList>
            <person name="Luo Q."/>
            <person name="Qu P."/>
            <person name="Chen Q."/>
        </authorList>
    </citation>
    <scope>NUCLEOTIDE SEQUENCE [LARGE SCALE GENOMIC DNA]</scope>
    <source>
        <strain evidence="1 2">MC-18</strain>
    </source>
</reference>
<dbReference type="AlphaFoldDB" id="A0AAW5HV28"/>
<evidence type="ECO:0008006" key="3">
    <source>
        <dbReference type="Google" id="ProtNLM"/>
    </source>
</evidence>
<dbReference type="Proteomes" id="UP001205920">
    <property type="component" value="Unassembled WGS sequence"/>
</dbReference>
<name>A0AAW5HV28_9CORY</name>
<dbReference type="EMBL" id="JAEUWV010000017">
    <property type="protein sequence ID" value="MCO6395169.1"/>
    <property type="molecule type" value="Genomic_DNA"/>
</dbReference>
<keyword evidence="2" id="KW-1185">Reference proteome</keyword>
<accession>A0AAW5HV28</accession>
<proteinExistence type="predicted"/>